<dbReference type="Proteomes" id="UP000319148">
    <property type="component" value="Unassembled WGS sequence"/>
</dbReference>
<gene>
    <name evidence="2" type="ORF">FIV46_03920</name>
</gene>
<evidence type="ECO:0000259" key="1">
    <source>
        <dbReference type="Pfam" id="PF12680"/>
    </source>
</evidence>
<dbReference type="EMBL" id="VFIY01000004">
    <property type="protein sequence ID" value="TPD63232.1"/>
    <property type="molecule type" value="Genomic_DNA"/>
</dbReference>
<dbReference type="PANTHER" id="PTHR41252">
    <property type="entry name" value="BLR2505 PROTEIN"/>
    <property type="match status" value="1"/>
</dbReference>
<evidence type="ECO:0000313" key="3">
    <source>
        <dbReference type="Proteomes" id="UP000319148"/>
    </source>
</evidence>
<dbReference type="InterPro" id="IPR032710">
    <property type="entry name" value="NTF2-like_dom_sf"/>
</dbReference>
<name>A0A501PT48_9PROT</name>
<evidence type="ECO:0000313" key="2">
    <source>
        <dbReference type="EMBL" id="TPD63232.1"/>
    </source>
</evidence>
<dbReference type="Pfam" id="PF12680">
    <property type="entry name" value="SnoaL_2"/>
    <property type="match status" value="1"/>
</dbReference>
<proteinExistence type="predicted"/>
<dbReference type="SUPFAM" id="SSF54427">
    <property type="entry name" value="NTF2-like"/>
    <property type="match status" value="1"/>
</dbReference>
<comment type="caution">
    <text evidence="2">The sequence shown here is derived from an EMBL/GenBank/DDBJ whole genome shotgun (WGS) entry which is preliminary data.</text>
</comment>
<dbReference type="PANTHER" id="PTHR41252:SF1">
    <property type="entry name" value="BLR2505 PROTEIN"/>
    <property type="match status" value="1"/>
</dbReference>
<feature type="domain" description="SnoaL-like" evidence="1">
    <location>
        <begin position="14"/>
        <end position="118"/>
    </location>
</feature>
<dbReference type="InterPro" id="IPR037401">
    <property type="entry name" value="SnoaL-like"/>
</dbReference>
<dbReference type="Gene3D" id="3.10.450.50">
    <property type="match status" value="1"/>
</dbReference>
<keyword evidence="3" id="KW-1185">Reference proteome</keyword>
<accession>A0A501PT48</accession>
<protein>
    <submittedName>
        <fullName evidence="2">Nuclear transport factor 2 family protein</fullName>
    </submittedName>
</protein>
<reference evidence="3" key="1">
    <citation type="submission" date="2019-06" db="EMBL/GenBank/DDBJ databases">
        <title>The complete genome of Emcibacter congregatus ZYLT.</title>
        <authorList>
            <person name="Zhao Z."/>
        </authorList>
    </citation>
    <scope>NUCLEOTIDE SEQUENCE [LARGE SCALE GENOMIC DNA]</scope>
    <source>
        <strain evidence="3">MCCC 1A06723</strain>
    </source>
</reference>
<dbReference type="OrthoDB" id="582171at2"/>
<organism evidence="2 3">
    <name type="scientific">Emcibacter nanhaiensis</name>
    <dbReference type="NCBI Taxonomy" id="1505037"/>
    <lineage>
        <taxon>Bacteria</taxon>
        <taxon>Pseudomonadati</taxon>
        <taxon>Pseudomonadota</taxon>
        <taxon>Alphaproteobacteria</taxon>
        <taxon>Emcibacterales</taxon>
        <taxon>Emcibacteraceae</taxon>
        <taxon>Emcibacter</taxon>
    </lineage>
</organism>
<dbReference type="AlphaFoldDB" id="A0A501PT48"/>
<sequence>MMSTKNQKSGITVVRQFYDLAAQDKFDEAGQYLAPDIILRETTDVPFGGDYHGLEGNAELMGKITSVFNVAIEKIEYLDASDPVVVKILARFTSKATGKTVEMQVVEMLTVRDGLISDIDIYYKNPSTVAALWPR</sequence>